<keyword evidence="1" id="KW-0472">Membrane</keyword>
<reference evidence="3" key="1">
    <citation type="submission" date="2017-01" db="EMBL/GenBank/DDBJ databases">
        <title>Comparative genomics of anhydrobiosis in the tardigrade Hypsibius dujardini.</title>
        <authorList>
            <person name="Yoshida Y."/>
            <person name="Koutsovoulos G."/>
            <person name="Laetsch D."/>
            <person name="Stevens L."/>
            <person name="Kumar S."/>
            <person name="Horikawa D."/>
            <person name="Ishino K."/>
            <person name="Komine S."/>
            <person name="Tomita M."/>
            <person name="Blaxter M."/>
            <person name="Arakawa K."/>
        </authorList>
    </citation>
    <scope>NUCLEOTIDE SEQUENCE [LARGE SCALE GENOMIC DNA]</scope>
    <source>
        <strain evidence="3">Z151</strain>
    </source>
</reference>
<dbReference type="Proteomes" id="UP000192578">
    <property type="component" value="Unassembled WGS sequence"/>
</dbReference>
<evidence type="ECO:0000313" key="3">
    <source>
        <dbReference type="Proteomes" id="UP000192578"/>
    </source>
</evidence>
<organism evidence="2 3">
    <name type="scientific">Hypsibius exemplaris</name>
    <name type="common">Freshwater tardigrade</name>
    <dbReference type="NCBI Taxonomy" id="2072580"/>
    <lineage>
        <taxon>Eukaryota</taxon>
        <taxon>Metazoa</taxon>
        <taxon>Ecdysozoa</taxon>
        <taxon>Tardigrada</taxon>
        <taxon>Eutardigrada</taxon>
        <taxon>Parachela</taxon>
        <taxon>Hypsibioidea</taxon>
        <taxon>Hypsibiidae</taxon>
        <taxon>Hypsibius</taxon>
    </lineage>
</organism>
<keyword evidence="1" id="KW-0812">Transmembrane</keyword>
<feature type="transmembrane region" description="Helical" evidence="1">
    <location>
        <begin position="36"/>
        <end position="59"/>
    </location>
</feature>
<proteinExistence type="predicted"/>
<protein>
    <submittedName>
        <fullName evidence="2">Uncharacterized protein</fullName>
    </submittedName>
</protein>
<keyword evidence="1" id="KW-1133">Transmembrane helix</keyword>
<evidence type="ECO:0000256" key="1">
    <source>
        <dbReference type="SAM" id="Phobius"/>
    </source>
</evidence>
<keyword evidence="3" id="KW-1185">Reference proteome</keyword>
<feature type="transmembrane region" description="Helical" evidence="1">
    <location>
        <begin position="6"/>
        <end position="29"/>
    </location>
</feature>
<accession>A0A1W0XAT5</accession>
<comment type="caution">
    <text evidence="2">The sequence shown here is derived from an EMBL/GenBank/DDBJ whole genome shotgun (WGS) entry which is preliminary data.</text>
</comment>
<gene>
    <name evidence="2" type="ORF">BV898_01698</name>
</gene>
<sequence length="98" mass="10691">MLHALLLIVATVVLVVVVVVVVVVIIAVLAVWDDTVLVVVTTVCPLAVTTVPMVGATWYEVLGLSVPAVEGSTRYNRRIVRLIQIIPQHRQCFNLFTS</sequence>
<dbReference type="AlphaFoldDB" id="A0A1W0XAT5"/>
<name>A0A1W0XAT5_HYPEX</name>
<evidence type="ECO:0000313" key="2">
    <source>
        <dbReference type="EMBL" id="OQV24639.1"/>
    </source>
</evidence>
<dbReference type="EMBL" id="MTYJ01000006">
    <property type="protein sequence ID" value="OQV24639.1"/>
    <property type="molecule type" value="Genomic_DNA"/>
</dbReference>